<evidence type="ECO:0000313" key="4">
    <source>
        <dbReference type="Proteomes" id="UP000549394"/>
    </source>
</evidence>
<dbReference type="Proteomes" id="UP000549394">
    <property type="component" value="Unassembled WGS sequence"/>
</dbReference>
<feature type="compositionally biased region" description="Basic and acidic residues" evidence="1">
    <location>
        <begin position="252"/>
        <end position="276"/>
    </location>
</feature>
<feature type="transmembrane region" description="Helical" evidence="2">
    <location>
        <begin position="7"/>
        <end position="26"/>
    </location>
</feature>
<feature type="region of interest" description="Disordered" evidence="1">
    <location>
        <begin position="251"/>
        <end position="276"/>
    </location>
</feature>
<protein>
    <submittedName>
        <fullName evidence="3">DgyrCDS9408</fullName>
    </submittedName>
</protein>
<accession>A0A7I8VY77</accession>
<feature type="region of interest" description="Disordered" evidence="1">
    <location>
        <begin position="60"/>
        <end position="107"/>
    </location>
</feature>
<comment type="caution">
    <text evidence="3">The sequence shown here is derived from an EMBL/GenBank/DDBJ whole genome shotgun (WGS) entry which is preliminary data.</text>
</comment>
<dbReference type="EMBL" id="CAJFCJ010000013">
    <property type="protein sequence ID" value="CAD5120856.1"/>
    <property type="molecule type" value="Genomic_DNA"/>
</dbReference>
<evidence type="ECO:0000256" key="1">
    <source>
        <dbReference type="SAM" id="MobiDB-lite"/>
    </source>
</evidence>
<feature type="transmembrane region" description="Helical" evidence="2">
    <location>
        <begin position="32"/>
        <end position="52"/>
    </location>
</feature>
<reference evidence="3 4" key="1">
    <citation type="submission" date="2020-08" db="EMBL/GenBank/DDBJ databases">
        <authorList>
            <person name="Hejnol A."/>
        </authorList>
    </citation>
    <scope>NUCLEOTIDE SEQUENCE [LARGE SCALE GENOMIC DNA]</scope>
</reference>
<evidence type="ECO:0000256" key="2">
    <source>
        <dbReference type="SAM" id="Phobius"/>
    </source>
</evidence>
<keyword evidence="2" id="KW-0812">Transmembrane</keyword>
<sequence length="377" mass="42821">MRVMCVMAWLIVHFFLIYIFYMVSYSSSSSKIVTIVGLLLALTLEVIAYHYMLKVRKDDKPKEKQKKKKVDEKLPLPLPSSASLSSSSSSLSSTSSSSSSLAREHGAIRRGREDYSLYPTVRRTNTTIRSAFDPRYETPTSIQALSNNAREYNIFSPVGKGGRKNSAETVWPNKEFFNEIMKASWNNKERYTKATAMSERLAPDEDGNRRLNDKNVRKAMRNNPLNISRERNIIHCPIPLKKVTNAQRVATRRSDLEYKPPSDERRADEEMKGGRESGHEIFNAKASASGKQNPTEEKILEKIQAFDDYVKSSGLILLTSGGKVSKGQRRRTIALGVKLTDYMKKYVPGSLNSVDFSDESYERKWEDFHSEISDMNG</sequence>
<feature type="compositionally biased region" description="Low complexity" evidence="1">
    <location>
        <begin position="79"/>
        <end position="101"/>
    </location>
</feature>
<gene>
    <name evidence="3" type="ORF">DGYR_LOCUS8880</name>
</gene>
<organism evidence="3 4">
    <name type="scientific">Dimorphilus gyrociliatus</name>
    <dbReference type="NCBI Taxonomy" id="2664684"/>
    <lineage>
        <taxon>Eukaryota</taxon>
        <taxon>Metazoa</taxon>
        <taxon>Spiralia</taxon>
        <taxon>Lophotrochozoa</taxon>
        <taxon>Annelida</taxon>
        <taxon>Polychaeta</taxon>
        <taxon>Polychaeta incertae sedis</taxon>
        <taxon>Dinophilidae</taxon>
        <taxon>Dimorphilus</taxon>
    </lineage>
</organism>
<keyword evidence="2" id="KW-0472">Membrane</keyword>
<name>A0A7I8VY77_9ANNE</name>
<keyword evidence="4" id="KW-1185">Reference proteome</keyword>
<dbReference type="AlphaFoldDB" id="A0A7I8VY77"/>
<evidence type="ECO:0000313" key="3">
    <source>
        <dbReference type="EMBL" id="CAD5120856.1"/>
    </source>
</evidence>
<keyword evidence="2" id="KW-1133">Transmembrane helix</keyword>
<proteinExistence type="predicted"/>